<evidence type="ECO:0000256" key="5">
    <source>
        <dbReference type="SAM" id="MobiDB-lite"/>
    </source>
</evidence>
<dbReference type="PANTHER" id="PTHR12935">
    <property type="entry name" value="GAMMA-GLUTAMYLCYCLOTRANSFERASE"/>
    <property type="match status" value="1"/>
</dbReference>
<dbReference type="Proteomes" id="UP001075354">
    <property type="component" value="Chromosome 9"/>
</dbReference>
<organism evidence="7 8">
    <name type="scientific">Megalurothrips usitatus</name>
    <name type="common">bean blossom thrips</name>
    <dbReference type="NCBI Taxonomy" id="439358"/>
    <lineage>
        <taxon>Eukaryota</taxon>
        <taxon>Metazoa</taxon>
        <taxon>Ecdysozoa</taxon>
        <taxon>Arthropoda</taxon>
        <taxon>Hexapoda</taxon>
        <taxon>Insecta</taxon>
        <taxon>Pterygota</taxon>
        <taxon>Neoptera</taxon>
        <taxon>Paraneoptera</taxon>
        <taxon>Thysanoptera</taxon>
        <taxon>Terebrantia</taxon>
        <taxon>Thripoidea</taxon>
        <taxon>Thripidae</taxon>
        <taxon>Megalurothrips</taxon>
    </lineage>
</organism>
<evidence type="ECO:0000313" key="8">
    <source>
        <dbReference type="Proteomes" id="UP001075354"/>
    </source>
</evidence>
<dbReference type="GO" id="GO:0003839">
    <property type="term" value="F:gamma-glutamylcyclotransferase activity"/>
    <property type="evidence" value="ECO:0007669"/>
    <property type="project" value="UniProtKB-EC"/>
</dbReference>
<comment type="caution">
    <text evidence="7">The sequence shown here is derived from an EMBL/GenBank/DDBJ whole genome shotgun (WGS) entry which is preliminary data.</text>
</comment>
<gene>
    <name evidence="7" type="ORF">ONE63_010689</name>
</gene>
<evidence type="ECO:0000256" key="6">
    <source>
        <dbReference type="SAM" id="SignalP"/>
    </source>
</evidence>
<dbReference type="PANTHER" id="PTHR12935:SF0">
    <property type="entry name" value="GAMMA-GLUTAMYLCYCLOTRANSFERASE"/>
    <property type="match status" value="1"/>
</dbReference>
<dbReference type="Gene3D" id="3.10.490.10">
    <property type="entry name" value="Gamma-glutamyl cyclotransferase-like"/>
    <property type="match status" value="1"/>
</dbReference>
<evidence type="ECO:0000256" key="2">
    <source>
        <dbReference type="ARBA" id="ARBA00023239"/>
    </source>
</evidence>
<feature type="binding site" evidence="4">
    <location>
        <begin position="48"/>
        <end position="53"/>
    </location>
    <ligand>
        <name>substrate</name>
    </ligand>
</feature>
<feature type="active site" description="Proton acceptor" evidence="3">
    <location>
        <position position="124"/>
    </location>
</feature>
<feature type="region of interest" description="Disordered" evidence="5">
    <location>
        <begin position="217"/>
        <end position="237"/>
    </location>
</feature>
<dbReference type="InterPro" id="IPR017939">
    <property type="entry name" value="G-Glutamylcylcotransferase"/>
</dbReference>
<dbReference type="SUPFAM" id="SSF110857">
    <property type="entry name" value="Gamma-glutamyl cyclotransferase-like"/>
    <property type="match status" value="1"/>
</dbReference>
<reference evidence="7" key="1">
    <citation type="submission" date="2022-12" db="EMBL/GenBank/DDBJ databases">
        <title>Chromosome-level genome assembly of the bean flower thrips Megalurothrips usitatus.</title>
        <authorList>
            <person name="Ma L."/>
            <person name="Liu Q."/>
            <person name="Li H."/>
            <person name="Cai W."/>
        </authorList>
    </citation>
    <scope>NUCLEOTIDE SEQUENCE</scope>
    <source>
        <strain evidence="7">Cailab_2022a</strain>
    </source>
</reference>
<dbReference type="InterPro" id="IPR013024">
    <property type="entry name" value="GGCT-like"/>
</dbReference>
<dbReference type="EMBL" id="JAPTSV010000009">
    <property type="protein sequence ID" value="KAJ1524162.1"/>
    <property type="molecule type" value="Genomic_DNA"/>
</dbReference>
<sequence length="237" mass="25296">MPRAGRGPLPLRPLLILSAAVALTLAGPDADSDGADSVGVLAEDKFLYFAYGSNLLARRLLILNPTAKRFGVGQLRDYRLDFSTPPSKRWGGAPATVVPDPGEDVWGAIWSLDMKDRDNLDEQEGVGTGWYRVFNATVLTPAGGSVRCRCYMMGVVPAKVSEAERPAERQPSLVYKQVVLAGAAESGLPADYIARLRAVRDNGSPGVDPPVTLESLQQQQLQEAQSTVAAPVAPAAR</sequence>
<feature type="binding site" evidence="4">
    <location>
        <position position="175"/>
    </location>
    <ligand>
        <name>substrate</name>
    </ligand>
</feature>
<keyword evidence="6" id="KW-0732">Signal</keyword>
<proteinExistence type="predicted"/>
<keyword evidence="8" id="KW-1185">Reference proteome</keyword>
<feature type="chain" id="PRO_5043328193" description="gamma-glutamylcyclotransferase" evidence="6">
    <location>
        <begin position="27"/>
        <end position="237"/>
    </location>
</feature>
<name>A0AAV7XKC4_9NEOP</name>
<evidence type="ECO:0000256" key="1">
    <source>
        <dbReference type="ARBA" id="ARBA00012346"/>
    </source>
</evidence>
<evidence type="ECO:0000256" key="4">
    <source>
        <dbReference type="PIRSR" id="PIRSR617939-2"/>
    </source>
</evidence>
<evidence type="ECO:0000313" key="7">
    <source>
        <dbReference type="EMBL" id="KAJ1524162.1"/>
    </source>
</evidence>
<dbReference type="EC" id="4.3.2.9" evidence="1"/>
<feature type="signal peptide" evidence="6">
    <location>
        <begin position="1"/>
        <end position="26"/>
    </location>
</feature>
<feature type="compositionally biased region" description="Low complexity" evidence="5">
    <location>
        <begin position="217"/>
        <end position="229"/>
    </location>
</feature>
<keyword evidence="2" id="KW-0456">Lyase</keyword>
<evidence type="ECO:0000256" key="3">
    <source>
        <dbReference type="PIRSR" id="PIRSR617939-1"/>
    </source>
</evidence>
<accession>A0AAV7XKC4</accession>
<dbReference type="Pfam" id="PF13772">
    <property type="entry name" value="AIG2_2"/>
    <property type="match status" value="1"/>
</dbReference>
<dbReference type="InterPro" id="IPR036568">
    <property type="entry name" value="GGCT-like_sf"/>
</dbReference>
<dbReference type="AlphaFoldDB" id="A0AAV7XKC4"/>
<dbReference type="CDD" id="cd06661">
    <property type="entry name" value="GGCT_like"/>
    <property type="match status" value="1"/>
</dbReference>
<protein>
    <recommendedName>
        <fullName evidence="1">gamma-glutamylcyclotransferase</fullName>
        <ecNumber evidence="1">4.3.2.9</ecNumber>
    </recommendedName>
</protein>